<keyword evidence="1" id="KW-0472">Membrane</keyword>
<gene>
    <name evidence="2" type="ORF">ACFPJ5_12295</name>
</gene>
<organism evidence="2 3">
    <name type="scientific">Salinirubrum litoreum</name>
    <dbReference type="NCBI Taxonomy" id="1126234"/>
    <lineage>
        <taxon>Archaea</taxon>
        <taxon>Methanobacteriati</taxon>
        <taxon>Methanobacteriota</taxon>
        <taxon>Stenosarchaea group</taxon>
        <taxon>Halobacteria</taxon>
        <taxon>Halobacteriales</taxon>
        <taxon>Haloferacaceae</taxon>
        <taxon>Salinirubrum</taxon>
    </lineage>
</organism>
<protein>
    <submittedName>
        <fullName evidence="2">Cytochrome c biogenesis protein CcdA</fullName>
    </submittedName>
</protein>
<proteinExistence type="predicted"/>
<feature type="transmembrane region" description="Helical" evidence="1">
    <location>
        <begin position="83"/>
        <end position="101"/>
    </location>
</feature>
<evidence type="ECO:0000313" key="3">
    <source>
        <dbReference type="Proteomes" id="UP001596201"/>
    </source>
</evidence>
<keyword evidence="1" id="KW-1133">Transmembrane helix</keyword>
<sequence>MVDSPTLGVVAFAVTSGVGTFFAPCAYPLLPGYVGYYLGEEDASLSGAAVRGAAAGVGALLVLGLIAGLLVSVGQRLVANVVYLEPVIGLLLVALGVLYVLGRAPDLRVALPERRASVVGFGVFGAVYAVAAAGCVVPLFLGVVSQSLTLSAAGAALALGSYAGAVALPLFGVTLLAAVGSDSLRGLSRHVGSIQRVAGGVMILAGLGQVALSLSLLGLL</sequence>
<keyword evidence="1" id="KW-0812">Transmembrane</keyword>
<feature type="transmembrane region" description="Helical" evidence="1">
    <location>
        <begin position="7"/>
        <end position="30"/>
    </location>
</feature>
<name>A0ABD5RCG8_9EURY</name>
<dbReference type="AlphaFoldDB" id="A0ABD5RCG8"/>
<keyword evidence="3" id="KW-1185">Reference proteome</keyword>
<feature type="transmembrane region" description="Helical" evidence="1">
    <location>
        <begin position="121"/>
        <end position="144"/>
    </location>
</feature>
<comment type="caution">
    <text evidence="2">The sequence shown here is derived from an EMBL/GenBank/DDBJ whole genome shotgun (WGS) entry which is preliminary data.</text>
</comment>
<dbReference type="EMBL" id="JBHSKX010000002">
    <property type="protein sequence ID" value="MFC5367714.1"/>
    <property type="molecule type" value="Genomic_DNA"/>
</dbReference>
<dbReference type="RefSeq" id="WP_227229960.1">
    <property type="nucleotide sequence ID" value="NZ_JAJCVJ010000002.1"/>
</dbReference>
<dbReference type="PANTHER" id="PTHR31272:SF9">
    <property type="entry name" value="BLL1027 PROTEIN"/>
    <property type="match status" value="1"/>
</dbReference>
<dbReference type="Proteomes" id="UP001596201">
    <property type="component" value="Unassembled WGS sequence"/>
</dbReference>
<evidence type="ECO:0000256" key="1">
    <source>
        <dbReference type="SAM" id="Phobius"/>
    </source>
</evidence>
<feature type="transmembrane region" description="Helical" evidence="1">
    <location>
        <begin position="156"/>
        <end position="177"/>
    </location>
</feature>
<accession>A0ABD5RCG8</accession>
<dbReference type="InterPro" id="IPR051790">
    <property type="entry name" value="Cytochrome_c-biogenesis_DsbD"/>
</dbReference>
<feature type="transmembrane region" description="Helical" evidence="1">
    <location>
        <begin position="50"/>
        <end position="71"/>
    </location>
</feature>
<evidence type="ECO:0000313" key="2">
    <source>
        <dbReference type="EMBL" id="MFC5367714.1"/>
    </source>
</evidence>
<reference evidence="2 3" key="1">
    <citation type="journal article" date="2019" name="Int. J. Syst. Evol. Microbiol.">
        <title>The Global Catalogue of Microorganisms (GCM) 10K type strain sequencing project: providing services to taxonomists for standard genome sequencing and annotation.</title>
        <authorList>
            <consortium name="The Broad Institute Genomics Platform"/>
            <consortium name="The Broad Institute Genome Sequencing Center for Infectious Disease"/>
            <person name="Wu L."/>
            <person name="Ma J."/>
        </authorList>
    </citation>
    <scope>NUCLEOTIDE SEQUENCE [LARGE SCALE GENOMIC DNA]</scope>
    <source>
        <strain evidence="2 3">CGMCC 1.12237</strain>
    </source>
</reference>
<dbReference type="PANTHER" id="PTHR31272">
    <property type="entry name" value="CYTOCHROME C-TYPE BIOGENESIS PROTEIN HI_1454-RELATED"/>
    <property type="match status" value="1"/>
</dbReference>
<feature type="transmembrane region" description="Helical" evidence="1">
    <location>
        <begin position="197"/>
        <end position="219"/>
    </location>
</feature>